<sequence length="1005" mass="113294">MEYACGGSIIDENTVVTAAHCVINYNGPIPKRRMSVHVGQTNLKQENEYTRIHYVKDLIAYPGFTKDSIANDVALIKLTTNITMSKYVQPVCLWTMDNDLHSIVGQNGTVVGFGLMEKDVLSDHLKQALMNIVDPLVCIATDPETYGTHLTTEMFCGKGQNGVSACNGDSGGGIFLEVGGKWFIRGLVSFIPEREKTNLCDNTQHTVYTDVAKYVGWITQHIDERVLHNESVIDVDYEEKLRLFNFDTCGLRTFGKIQRHFLRGFELFKQSCDPTKPSVYVDVNEYLDWILYNMRYNEPETVEDGHSTSNLESDWSTFLQEQNEELLRLRQLDAASCQQRFVQYGFSYRHENGSICTVHSDDERQAPVSVLAGSPLQSLIQLNGRKRYFLRGFKYSTNTGTNVYLPLIFTDIHAHIEWIVERIGYNKRKNLLYRVGNSSDTTDDVSDDPIVEDGEMVNNELKSCLLLLAVLFMISEAACKRELLSCGRRKLKTVYLIHHGTDAIAGHWPWHVAIFHQKVNKSMEYACGGSIIDENTIVTAAHCVTSNNGLMSRRLIAVHVGRTRLNQDDENTQIYDVQELIEYPGFTKGSIENDVALIKLTTNITMSKYVQPVCLWTMDNDLHSIVGQNGTVVGFGLMENDVVSDHLKQAMVNVVDPMECIASNRPMYGTHLTTEMFCGKGQNGVSACNGDSGGGLFLKVGGKWYVRGLVSFVPEREKTSLCDNKQHTVYMDVAKYVGWITQYIDERVLHNESVIDVDYDEKLRLFNFDTLDVQLGISLLIMAQIVKIERVIIHPKYNNTNFENDIALIELSSPANLSHPMIAAVCLPVIPELRPNSTLGMTTFITNSAFSEFYLITPAGFVNTTVCMGKYASRGLTMSLQNNQFCAHQDEGVHGKCKALKAGAPLHQYRVTGESVHFFLRGMDLFTQSCDPAMPSAFIDIHEYMDWILYNMRYINTEVDKKRESSLESDWTSFQGKHDNDTVSLFNMYKCGVAASYESTLDSYS</sequence>
<feature type="domain" description="Peptidase S1" evidence="10">
    <location>
        <begin position="771"/>
        <end position="953"/>
    </location>
</feature>
<dbReference type="PROSITE" id="PS00134">
    <property type="entry name" value="TRYPSIN_HIS"/>
    <property type="match status" value="2"/>
</dbReference>
<evidence type="ECO:0000256" key="2">
    <source>
        <dbReference type="ARBA" id="ARBA00022525"/>
    </source>
</evidence>
<keyword evidence="8" id="KW-1015">Disulfide bond</keyword>
<evidence type="ECO:0000256" key="8">
    <source>
        <dbReference type="ARBA" id="ARBA00023157"/>
    </source>
</evidence>
<dbReference type="Pfam" id="PF00089">
    <property type="entry name" value="Trypsin"/>
    <property type="match status" value="3"/>
</dbReference>
<dbReference type="GO" id="GO:0004252">
    <property type="term" value="F:serine-type endopeptidase activity"/>
    <property type="evidence" value="ECO:0007669"/>
    <property type="project" value="InterPro"/>
</dbReference>
<keyword evidence="4" id="KW-0732">Signal</keyword>
<dbReference type="GO" id="GO:0005576">
    <property type="term" value="C:extracellular region"/>
    <property type="evidence" value="ECO:0007669"/>
    <property type="project" value="UniProtKB-SubCell"/>
</dbReference>
<dbReference type="PANTHER" id="PTHR24260:SF136">
    <property type="entry name" value="GH08193P-RELATED"/>
    <property type="match status" value="1"/>
</dbReference>
<dbReference type="PANTHER" id="PTHR24260">
    <property type="match status" value="1"/>
</dbReference>
<dbReference type="PRINTS" id="PR00722">
    <property type="entry name" value="CHYMOTRYPSIN"/>
</dbReference>
<dbReference type="EnsemblMetazoa" id="ADIR006046-RA">
    <property type="protein sequence ID" value="ADIR006046-PA"/>
    <property type="gene ID" value="ADIR006046"/>
</dbReference>
<reference evidence="11" key="2">
    <citation type="submission" date="2020-05" db="UniProtKB">
        <authorList>
            <consortium name="EnsemblMetazoa"/>
        </authorList>
    </citation>
    <scope>IDENTIFICATION</scope>
    <source>
        <strain evidence="11">WRAIR2</strain>
    </source>
</reference>
<dbReference type="InterPro" id="IPR018114">
    <property type="entry name" value="TRYPSIN_HIS"/>
</dbReference>
<reference evidence="12" key="1">
    <citation type="submission" date="2013-03" db="EMBL/GenBank/DDBJ databases">
        <title>The Genome Sequence of Anopheles dirus WRAIR2.</title>
        <authorList>
            <consortium name="The Broad Institute Genomics Platform"/>
            <person name="Neafsey D.E."/>
            <person name="Walton C."/>
            <person name="Walker B."/>
            <person name="Young S.K."/>
            <person name="Zeng Q."/>
            <person name="Gargeya S."/>
            <person name="Fitzgerald M."/>
            <person name="Haas B."/>
            <person name="Abouelleil A."/>
            <person name="Allen A.W."/>
            <person name="Alvarado L."/>
            <person name="Arachchi H.M."/>
            <person name="Berlin A.M."/>
            <person name="Chapman S.B."/>
            <person name="Gainer-Dewar J."/>
            <person name="Goldberg J."/>
            <person name="Griggs A."/>
            <person name="Gujja S."/>
            <person name="Hansen M."/>
            <person name="Howarth C."/>
            <person name="Imamovic A."/>
            <person name="Ireland A."/>
            <person name="Larimer J."/>
            <person name="McCowan C."/>
            <person name="Murphy C."/>
            <person name="Pearson M."/>
            <person name="Poon T.W."/>
            <person name="Priest M."/>
            <person name="Roberts A."/>
            <person name="Saif S."/>
            <person name="Shea T."/>
            <person name="Sisk P."/>
            <person name="Sykes S."/>
            <person name="Wortman J."/>
            <person name="Nusbaum C."/>
            <person name="Birren B."/>
        </authorList>
    </citation>
    <scope>NUCLEOTIDE SEQUENCE [LARGE SCALE GENOMIC DNA]</scope>
    <source>
        <strain evidence="12">WRAIR2</strain>
    </source>
</reference>
<evidence type="ECO:0000256" key="4">
    <source>
        <dbReference type="ARBA" id="ARBA00022729"/>
    </source>
</evidence>
<evidence type="ECO:0000313" key="12">
    <source>
        <dbReference type="Proteomes" id="UP000075884"/>
    </source>
</evidence>
<evidence type="ECO:0000256" key="9">
    <source>
        <dbReference type="ARBA" id="ARBA00024195"/>
    </source>
</evidence>
<dbReference type="VEuPathDB" id="VectorBase:ADIR006046"/>
<dbReference type="FunFam" id="2.40.10.10:FF:000146">
    <property type="entry name" value="Serine protease 53"/>
    <property type="match status" value="1"/>
</dbReference>
<dbReference type="InterPro" id="IPR009003">
    <property type="entry name" value="Peptidase_S1_PA"/>
</dbReference>
<dbReference type="FunFam" id="2.40.10.10:FF:000068">
    <property type="entry name" value="transmembrane protease serine 2"/>
    <property type="match status" value="1"/>
</dbReference>
<dbReference type="GO" id="GO:0006508">
    <property type="term" value="P:proteolysis"/>
    <property type="evidence" value="ECO:0007669"/>
    <property type="project" value="UniProtKB-KW"/>
</dbReference>
<feature type="domain" description="Peptidase S1" evidence="10">
    <location>
        <begin position="497"/>
        <end position="745"/>
    </location>
</feature>
<evidence type="ECO:0000256" key="3">
    <source>
        <dbReference type="ARBA" id="ARBA00022670"/>
    </source>
</evidence>
<dbReference type="SMART" id="SM00020">
    <property type="entry name" value="Tryp_SPc"/>
    <property type="match status" value="2"/>
</dbReference>
<dbReference type="InterPro" id="IPR001314">
    <property type="entry name" value="Peptidase_S1A"/>
</dbReference>
<keyword evidence="12" id="KW-1185">Reference proteome</keyword>
<dbReference type="Proteomes" id="UP000075884">
    <property type="component" value="Unassembled WGS sequence"/>
</dbReference>
<comment type="subcellular location">
    <subcellularLocation>
        <location evidence="1">Secreted</location>
    </subcellularLocation>
</comment>
<name>A0A182NEI1_9DIPT</name>
<keyword evidence="7" id="KW-0865">Zymogen</keyword>
<protein>
    <recommendedName>
        <fullName evidence="10">Peptidase S1 domain-containing protein</fullName>
    </recommendedName>
</protein>
<keyword evidence="2" id="KW-0964">Secreted</keyword>
<dbReference type="STRING" id="7168.A0A182NEI1"/>
<proteinExistence type="inferred from homology"/>
<dbReference type="PROSITE" id="PS50240">
    <property type="entry name" value="TRYPSIN_DOM"/>
    <property type="match status" value="3"/>
</dbReference>
<evidence type="ECO:0000256" key="5">
    <source>
        <dbReference type="ARBA" id="ARBA00022801"/>
    </source>
</evidence>
<organism evidence="11 12">
    <name type="scientific">Anopheles dirus</name>
    <dbReference type="NCBI Taxonomy" id="7168"/>
    <lineage>
        <taxon>Eukaryota</taxon>
        <taxon>Metazoa</taxon>
        <taxon>Ecdysozoa</taxon>
        <taxon>Arthropoda</taxon>
        <taxon>Hexapoda</taxon>
        <taxon>Insecta</taxon>
        <taxon>Pterygota</taxon>
        <taxon>Neoptera</taxon>
        <taxon>Endopterygota</taxon>
        <taxon>Diptera</taxon>
        <taxon>Nematocera</taxon>
        <taxon>Culicoidea</taxon>
        <taxon>Culicidae</taxon>
        <taxon>Anophelinae</taxon>
        <taxon>Anopheles</taxon>
    </lineage>
</organism>
<dbReference type="InterPro" id="IPR043504">
    <property type="entry name" value="Peptidase_S1_PA_chymotrypsin"/>
</dbReference>
<dbReference type="InterPro" id="IPR051333">
    <property type="entry name" value="CLIP_Serine_Protease"/>
</dbReference>
<keyword evidence="3" id="KW-0645">Protease</keyword>
<dbReference type="SUPFAM" id="SSF50494">
    <property type="entry name" value="Trypsin-like serine proteases"/>
    <property type="match status" value="5"/>
</dbReference>
<evidence type="ECO:0000256" key="7">
    <source>
        <dbReference type="ARBA" id="ARBA00023145"/>
    </source>
</evidence>
<accession>A0A182NEI1</accession>
<dbReference type="InterPro" id="IPR001254">
    <property type="entry name" value="Trypsin_dom"/>
</dbReference>
<comment type="similarity">
    <text evidence="9">Belongs to the peptidase S1 family. CLIP subfamily.</text>
</comment>
<dbReference type="Gene3D" id="2.40.10.10">
    <property type="entry name" value="Trypsin-like serine proteases"/>
    <property type="match status" value="3"/>
</dbReference>
<evidence type="ECO:0000256" key="1">
    <source>
        <dbReference type="ARBA" id="ARBA00004613"/>
    </source>
</evidence>
<keyword evidence="5" id="KW-0378">Hydrolase</keyword>
<keyword evidence="6" id="KW-0720">Serine protease</keyword>
<evidence type="ECO:0000313" key="11">
    <source>
        <dbReference type="EnsemblMetazoa" id="ADIR006046-PA"/>
    </source>
</evidence>
<evidence type="ECO:0000256" key="6">
    <source>
        <dbReference type="ARBA" id="ARBA00022825"/>
    </source>
</evidence>
<dbReference type="AlphaFoldDB" id="A0A182NEI1"/>
<evidence type="ECO:0000259" key="10">
    <source>
        <dbReference type="PROSITE" id="PS50240"/>
    </source>
</evidence>
<dbReference type="CDD" id="cd00190">
    <property type="entry name" value="Tryp_SPc"/>
    <property type="match status" value="2"/>
</dbReference>
<feature type="domain" description="Peptidase S1" evidence="10">
    <location>
        <begin position="1"/>
        <end position="223"/>
    </location>
</feature>